<accession>A0A7S2UVZ8</accession>
<organism evidence="3">
    <name type="scientific">Fibrocapsa japonica</name>
    <dbReference type="NCBI Taxonomy" id="94617"/>
    <lineage>
        <taxon>Eukaryota</taxon>
        <taxon>Sar</taxon>
        <taxon>Stramenopiles</taxon>
        <taxon>Ochrophyta</taxon>
        <taxon>Raphidophyceae</taxon>
        <taxon>Chattonellales</taxon>
        <taxon>Chattonellaceae</taxon>
        <taxon>Fibrocapsa</taxon>
    </lineage>
</organism>
<protein>
    <recommendedName>
        <fullName evidence="2">AB hydrolase-1 domain-containing protein</fullName>
    </recommendedName>
</protein>
<feature type="region of interest" description="Disordered" evidence="1">
    <location>
        <begin position="163"/>
        <end position="182"/>
    </location>
</feature>
<dbReference type="GO" id="GO:0052689">
    <property type="term" value="F:carboxylic ester hydrolase activity"/>
    <property type="evidence" value="ECO:0007669"/>
    <property type="project" value="TreeGrafter"/>
</dbReference>
<proteinExistence type="predicted"/>
<evidence type="ECO:0000313" key="3">
    <source>
        <dbReference type="EMBL" id="CAD9860870.1"/>
    </source>
</evidence>
<dbReference type="GO" id="GO:0006654">
    <property type="term" value="P:phosphatidic acid biosynthetic process"/>
    <property type="evidence" value="ECO:0007669"/>
    <property type="project" value="TreeGrafter"/>
</dbReference>
<dbReference type="EMBL" id="HBHR01006948">
    <property type="protein sequence ID" value="CAD9860870.1"/>
    <property type="molecule type" value="Transcribed_RNA"/>
</dbReference>
<dbReference type="AlphaFoldDB" id="A0A7S2UVZ8"/>
<dbReference type="Pfam" id="PF12697">
    <property type="entry name" value="Abhydrolase_6"/>
    <property type="match status" value="1"/>
</dbReference>
<dbReference type="Gene3D" id="3.40.50.1820">
    <property type="entry name" value="alpha/beta hydrolase"/>
    <property type="match status" value="1"/>
</dbReference>
<dbReference type="GO" id="GO:0055088">
    <property type="term" value="P:lipid homeostasis"/>
    <property type="evidence" value="ECO:0007669"/>
    <property type="project" value="TreeGrafter"/>
</dbReference>
<evidence type="ECO:0000256" key="1">
    <source>
        <dbReference type="SAM" id="MobiDB-lite"/>
    </source>
</evidence>
<feature type="domain" description="AB hydrolase-1" evidence="2">
    <location>
        <begin position="119"/>
        <end position="392"/>
    </location>
</feature>
<dbReference type="SUPFAM" id="SSF53474">
    <property type="entry name" value="alpha/beta-Hydrolases"/>
    <property type="match status" value="1"/>
</dbReference>
<dbReference type="PANTHER" id="PTHR42886:SF42">
    <property type="entry name" value="ALPHA_BETA-HYDROLASES SUPERFAMILY PROTEIN"/>
    <property type="match status" value="1"/>
</dbReference>
<reference evidence="3" key="1">
    <citation type="submission" date="2021-01" db="EMBL/GenBank/DDBJ databases">
        <authorList>
            <person name="Corre E."/>
            <person name="Pelletier E."/>
            <person name="Niang G."/>
            <person name="Scheremetjew M."/>
            <person name="Finn R."/>
            <person name="Kale V."/>
            <person name="Holt S."/>
            <person name="Cochrane G."/>
            <person name="Meng A."/>
            <person name="Brown T."/>
            <person name="Cohen L."/>
        </authorList>
    </citation>
    <scope>NUCLEOTIDE SEQUENCE</scope>
    <source>
        <strain evidence="3">CCMP1661</strain>
    </source>
</reference>
<dbReference type="InterPro" id="IPR000073">
    <property type="entry name" value="AB_hydrolase_1"/>
</dbReference>
<dbReference type="GO" id="GO:0042171">
    <property type="term" value="F:lysophosphatidic acid acyltransferase activity"/>
    <property type="evidence" value="ECO:0007669"/>
    <property type="project" value="TreeGrafter"/>
</dbReference>
<dbReference type="PANTHER" id="PTHR42886">
    <property type="entry name" value="RE40534P-RELATED"/>
    <property type="match status" value="1"/>
</dbReference>
<sequence length="420" mass="47151">MSFTKNMFGCMLGIQCIFGGLRHGSAFMLQSQYVKQRTFSHLRSNSQVLFQMSPGVFEATMGQRVGPLKREVLSLDTDLNMEVLSQGPVMMPSGGTRRRILDREDDDDEKQKSMGLPPLIFVHGSFHGAWCWAEHWMPFFAAMGYPTTAISLRGTSGSPLPMVKESNQTKQKGDISSPPSGTVQISEHVEDIKAFLAQRFPYCVPCESTEKLKNKKDLLPPVLVGHSFGGMTLMKLMEIYPEINLYGAALLCSVPPSGNGPMTGRFIRKRFIAAIKIVIGFVFKRATKWPWLARQLFFSPDIDKKDLKRYVSYFEQDSHVTLDVRQLNSVVPSKSSDENGKSTFLDTAPPLFVLGAENDYIVDVEGLKETATFLDVQGEFLRGAYHDVMLGPQWKAGAERVLSWLGRLQKMQEAQIHHIR</sequence>
<gene>
    <name evidence="3" type="ORF">FJAP1339_LOCUS3391</name>
</gene>
<dbReference type="InterPro" id="IPR029058">
    <property type="entry name" value="AB_hydrolase_fold"/>
</dbReference>
<name>A0A7S2UVZ8_9STRA</name>
<evidence type="ECO:0000259" key="2">
    <source>
        <dbReference type="Pfam" id="PF12697"/>
    </source>
</evidence>